<protein>
    <submittedName>
        <fullName evidence="1">Uncharacterized protein</fullName>
    </submittedName>
</protein>
<evidence type="ECO:0000313" key="2">
    <source>
        <dbReference type="Proteomes" id="UP000426444"/>
    </source>
</evidence>
<evidence type="ECO:0000313" key="1">
    <source>
        <dbReference type="EMBL" id="QGU00801.1"/>
    </source>
</evidence>
<name>A0A6I6DP60_9FIRM</name>
<reference evidence="2" key="1">
    <citation type="journal article" date="2019" name="Microbiology">
        <title>Complete Genome Sequence of an Uncultured Bacterium of the Candidate Phylum Bipolaricaulota.</title>
        <authorList>
            <person name="Kadnikov V.V."/>
            <person name="Mardanov A.V."/>
            <person name="Beletsky A.V."/>
            <person name="Frank Y.A."/>
            <person name="Karnachuk O.V."/>
            <person name="Ravin N.V."/>
        </authorList>
    </citation>
    <scope>NUCLEOTIDE SEQUENCE [LARGE SCALE GENOMIC DNA]</scope>
</reference>
<proteinExistence type="predicted"/>
<organism evidence="1 2">
    <name type="scientific">Candidatus Syntrophocurvum alkaliphilum</name>
    <dbReference type="NCBI Taxonomy" id="2293317"/>
    <lineage>
        <taxon>Bacteria</taxon>
        <taxon>Bacillati</taxon>
        <taxon>Bacillota</taxon>
        <taxon>Clostridia</taxon>
        <taxon>Eubacteriales</taxon>
        <taxon>Syntrophomonadaceae</taxon>
        <taxon>Candidatus Syntrophocurvum</taxon>
    </lineage>
</organism>
<gene>
    <name evidence="1" type="ORF">SYNTR_2207</name>
</gene>
<dbReference type="AlphaFoldDB" id="A0A6I6DP60"/>
<keyword evidence="2" id="KW-1185">Reference proteome</keyword>
<dbReference type="KEGG" id="salq:SYNTR_2207"/>
<dbReference type="EMBL" id="CP046457">
    <property type="protein sequence ID" value="QGU00801.1"/>
    <property type="molecule type" value="Genomic_DNA"/>
</dbReference>
<sequence>MIVDGDLRKVESPKMKNIRHLQFTNFVADDVVEYLNKGINPDNHIIRKNLKKIMDARETNGKEV</sequence>
<dbReference type="RefSeq" id="WP_197079119.1">
    <property type="nucleotide sequence ID" value="NZ_CP046457.1"/>
</dbReference>
<accession>A0A6I6DP60</accession>
<dbReference type="Proteomes" id="UP000426444">
    <property type="component" value="Chromosome"/>
</dbReference>